<keyword evidence="1" id="KW-0472">Membrane</keyword>
<evidence type="ECO:0000256" key="1">
    <source>
        <dbReference type="SAM" id="Phobius"/>
    </source>
</evidence>
<dbReference type="EMBL" id="CP000561">
    <property type="protein sequence ID" value="ABO07718.1"/>
    <property type="molecule type" value="Genomic_DNA"/>
</dbReference>
<accession>A3MSV1</accession>
<gene>
    <name evidence="2" type="ordered locus">Pcal_0281</name>
</gene>
<dbReference type="HOGENOM" id="CLU_1987701_0_0_2"/>
<name>A3MSV1_PYRCJ</name>
<feature type="transmembrane region" description="Helical" evidence="1">
    <location>
        <begin position="6"/>
        <end position="25"/>
    </location>
</feature>
<evidence type="ECO:0000313" key="3">
    <source>
        <dbReference type="Proteomes" id="UP000001431"/>
    </source>
</evidence>
<keyword evidence="1" id="KW-1133">Transmembrane helix</keyword>
<organism evidence="2 3">
    <name type="scientific">Pyrobaculum calidifontis (strain DSM 21063 / JCM 11548 / VA1)</name>
    <dbReference type="NCBI Taxonomy" id="410359"/>
    <lineage>
        <taxon>Archaea</taxon>
        <taxon>Thermoproteota</taxon>
        <taxon>Thermoprotei</taxon>
        <taxon>Thermoproteales</taxon>
        <taxon>Thermoproteaceae</taxon>
        <taxon>Pyrobaculum</taxon>
    </lineage>
</organism>
<evidence type="ECO:0008006" key="4">
    <source>
        <dbReference type="Google" id="ProtNLM"/>
    </source>
</evidence>
<reference evidence="2" key="1">
    <citation type="submission" date="2007-02" db="EMBL/GenBank/DDBJ databases">
        <title>Complete sequence of Pyrobaculum calidifontis JCM 11548.</title>
        <authorList>
            <consortium name="US DOE Joint Genome Institute"/>
            <person name="Copeland A."/>
            <person name="Lucas S."/>
            <person name="Lapidus A."/>
            <person name="Barry K."/>
            <person name="Glavina del Rio T."/>
            <person name="Dalin E."/>
            <person name="Tice H."/>
            <person name="Pitluck S."/>
            <person name="Chain P."/>
            <person name="Malfatti S."/>
            <person name="Shin M."/>
            <person name="Vergez L."/>
            <person name="Schmutz J."/>
            <person name="Larimer F."/>
            <person name="Land M."/>
            <person name="Hauser L."/>
            <person name="Kyrpides N."/>
            <person name="Mikhailova N."/>
            <person name="Cozen A.E."/>
            <person name="Fitz-Gibbon S.T."/>
            <person name="House C.H."/>
            <person name="Saltikov C."/>
            <person name="Lowe T.M."/>
            <person name="Richardson P."/>
        </authorList>
    </citation>
    <scope>NUCLEOTIDE SEQUENCE [LARGE SCALE GENOMIC DNA]</scope>
    <source>
        <strain evidence="2">JCM 11548</strain>
    </source>
</reference>
<sequence>MGRVLTVSFIAPMYLYLGVVVVRGLRGYMWLLGRRLYFKTSWRARDTHYLGRLEDLLSASARLRRLIPRPVDVRTVVVAVAKALAMAHYLAKRCRGSPTWRYLPFEVEMAIEEAARLLTARWPSAAKYFGGSRWGSSATWLT</sequence>
<dbReference type="AlphaFoldDB" id="A3MSV1"/>
<protein>
    <recommendedName>
        <fullName evidence="4">PaREP9</fullName>
    </recommendedName>
</protein>
<keyword evidence="1" id="KW-0812">Transmembrane</keyword>
<dbReference type="eggNOG" id="arCOG05421">
    <property type="taxonomic scope" value="Archaea"/>
</dbReference>
<dbReference type="Proteomes" id="UP000001431">
    <property type="component" value="Chromosome"/>
</dbReference>
<evidence type="ECO:0000313" key="2">
    <source>
        <dbReference type="EMBL" id="ABO07718.1"/>
    </source>
</evidence>
<proteinExistence type="predicted"/>
<dbReference type="KEGG" id="pcl:Pcal_0281"/>
<keyword evidence="3" id="KW-1185">Reference proteome</keyword>